<evidence type="ECO:0000256" key="1">
    <source>
        <dbReference type="SAM" id="Phobius"/>
    </source>
</evidence>
<evidence type="ECO:0000256" key="2">
    <source>
        <dbReference type="SAM" id="SignalP"/>
    </source>
</evidence>
<feature type="signal peptide" evidence="2">
    <location>
        <begin position="1"/>
        <end position="24"/>
    </location>
</feature>
<evidence type="ECO:0000313" key="4">
    <source>
        <dbReference type="Proteomes" id="UP000501690"/>
    </source>
</evidence>
<keyword evidence="1" id="KW-0812">Transmembrane</keyword>
<keyword evidence="4" id="KW-1185">Reference proteome</keyword>
<keyword evidence="1" id="KW-0472">Membrane</keyword>
<organism evidence="3 4">
    <name type="scientific">Vigna unguiculata</name>
    <name type="common">Cowpea</name>
    <dbReference type="NCBI Taxonomy" id="3917"/>
    <lineage>
        <taxon>Eukaryota</taxon>
        <taxon>Viridiplantae</taxon>
        <taxon>Streptophyta</taxon>
        <taxon>Embryophyta</taxon>
        <taxon>Tracheophyta</taxon>
        <taxon>Spermatophyta</taxon>
        <taxon>Magnoliopsida</taxon>
        <taxon>eudicotyledons</taxon>
        <taxon>Gunneridae</taxon>
        <taxon>Pentapetalae</taxon>
        <taxon>rosids</taxon>
        <taxon>fabids</taxon>
        <taxon>Fabales</taxon>
        <taxon>Fabaceae</taxon>
        <taxon>Papilionoideae</taxon>
        <taxon>50 kb inversion clade</taxon>
        <taxon>NPAAA clade</taxon>
        <taxon>indigoferoid/millettioid clade</taxon>
        <taxon>Phaseoleae</taxon>
        <taxon>Vigna</taxon>
    </lineage>
</organism>
<protein>
    <recommendedName>
        <fullName evidence="5">Arabinogalactan peptide</fullName>
    </recommendedName>
</protein>
<feature type="chain" id="PRO_5020021607" description="Arabinogalactan peptide" evidence="2">
    <location>
        <begin position="25"/>
        <end position="62"/>
    </location>
</feature>
<keyword evidence="1" id="KW-1133">Transmembrane helix</keyword>
<accession>A0A4D6NR93</accession>
<dbReference type="Gramene" id="Vigun09g227100.1.v1.2">
    <property type="protein sequence ID" value="Vigun09g227100.1.v1.2.CDS.1"/>
    <property type="gene ID" value="Vigun09g227100.v1.2"/>
</dbReference>
<dbReference type="AlphaFoldDB" id="A0A4D6NR93"/>
<dbReference type="Proteomes" id="UP000501690">
    <property type="component" value="Linkage Group LG11"/>
</dbReference>
<feature type="transmembrane region" description="Helical" evidence="1">
    <location>
        <begin position="34"/>
        <end position="56"/>
    </location>
</feature>
<name>A0A4D6NR93_VIGUN</name>
<reference evidence="3 4" key="1">
    <citation type="submission" date="2019-04" db="EMBL/GenBank/DDBJ databases">
        <title>An improved genome assembly and genetic linkage map for asparagus bean, Vigna unguiculata ssp. sesquipedialis.</title>
        <authorList>
            <person name="Xia Q."/>
            <person name="Zhang R."/>
            <person name="Dong Y."/>
        </authorList>
    </citation>
    <scope>NUCLEOTIDE SEQUENCE [LARGE SCALE GENOMIC DNA]</scope>
    <source>
        <tissue evidence="3">Leaf</tissue>
    </source>
</reference>
<sequence>MASSQVLTITTMTVLLAVVSAAYAADAPAPSPTSPAPVISPSFVAGFLAAAVALVFGSSHRI</sequence>
<keyword evidence="2" id="KW-0732">Signal</keyword>
<evidence type="ECO:0000313" key="3">
    <source>
        <dbReference type="EMBL" id="QCE16420.1"/>
    </source>
</evidence>
<proteinExistence type="predicted"/>
<gene>
    <name evidence="3" type="ORF">DEO72_LG11g3435</name>
</gene>
<evidence type="ECO:0008006" key="5">
    <source>
        <dbReference type="Google" id="ProtNLM"/>
    </source>
</evidence>
<dbReference type="EMBL" id="CP039355">
    <property type="protein sequence ID" value="QCE16420.1"/>
    <property type="molecule type" value="Genomic_DNA"/>
</dbReference>